<accession>A0ABP8LWN6</accession>
<dbReference type="EMBL" id="BAABHC010000016">
    <property type="protein sequence ID" value="GAA4436494.1"/>
    <property type="molecule type" value="Genomic_DNA"/>
</dbReference>
<evidence type="ECO:0000259" key="1">
    <source>
        <dbReference type="Pfam" id="PF12867"/>
    </source>
</evidence>
<protein>
    <recommendedName>
        <fullName evidence="1">DinB-like domain-containing protein</fullName>
    </recommendedName>
</protein>
<proteinExistence type="predicted"/>
<dbReference type="Proteomes" id="UP001500552">
    <property type="component" value="Unassembled WGS sequence"/>
</dbReference>
<organism evidence="2 3">
    <name type="scientific">Pontibacter saemangeumensis</name>
    <dbReference type="NCBI Taxonomy" id="1084525"/>
    <lineage>
        <taxon>Bacteria</taxon>
        <taxon>Pseudomonadati</taxon>
        <taxon>Bacteroidota</taxon>
        <taxon>Cytophagia</taxon>
        <taxon>Cytophagales</taxon>
        <taxon>Hymenobacteraceae</taxon>
        <taxon>Pontibacter</taxon>
    </lineage>
</organism>
<dbReference type="InterPro" id="IPR034660">
    <property type="entry name" value="DinB/YfiT-like"/>
</dbReference>
<feature type="domain" description="DinB-like" evidence="1">
    <location>
        <begin position="35"/>
        <end position="161"/>
    </location>
</feature>
<gene>
    <name evidence="2" type="ORF">GCM10023188_29620</name>
</gene>
<dbReference type="Pfam" id="PF12867">
    <property type="entry name" value="DinB_2"/>
    <property type="match status" value="1"/>
</dbReference>
<evidence type="ECO:0000313" key="3">
    <source>
        <dbReference type="Proteomes" id="UP001500552"/>
    </source>
</evidence>
<dbReference type="SUPFAM" id="SSF109854">
    <property type="entry name" value="DinB/YfiT-like putative metalloenzymes"/>
    <property type="match status" value="1"/>
</dbReference>
<evidence type="ECO:0000313" key="2">
    <source>
        <dbReference type="EMBL" id="GAA4436494.1"/>
    </source>
</evidence>
<name>A0ABP8LWN6_9BACT</name>
<dbReference type="Gene3D" id="1.20.120.450">
    <property type="entry name" value="dinb family like domain"/>
    <property type="match status" value="1"/>
</dbReference>
<keyword evidence="3" id="KW-1185">Reference proteome</keyword>
<reference evidence="3" key="1">
    <citation type="journal article" date="2019" name="Int. J. Syst. Evol. Microbiol.">
        <title>The Global Catalogue of Microorganisms (GCM) 10K type strain sequencing project: providing services to taxonomists for standard genome sequencing and annotation.</title>
        <authorList>
            <consortium name="The Broad Institute Genomics Platform"/>
            <consortium name="The Broad Institute Genome Sequencing Center for Infectious Disease"/>
            <person name="Wu L."/>
            <person name="Ma J."/>
        </authorList>
    </citation>
    <scope>NUCLEOTIDE SEQUENCE [LARGE SCALE GENOMIC DNA]</scope>
    <source>
        <strain evidence="3">JCM 17926</strain>
    </source>
</reference>
<dbReference type="InterPro" id="IPR024775">
    <property type="entry name" value="DinB-like"/>
</dbReference>
<sequence>MPRSRPVLTVENQLKKKNIILKKMQKEVLLDILSQNRITCSAAFDDITLDNATLQLNGKTASAGFILRHLGETINMFGLFFGVPSSVQNTTMGQSDTGQGEDVEESKRLIEQGYEMLRKLVEDTPDSAWLNSIDTPFFGTVSRAKLFSHILFHNSHHAGQIILTLKKGR</sequence>
<comment type="caution">
    <text evidence="2">The sequence shown here is derived from an EMBL/GenBank/DDBJ whole genome shotgun (WGS) entry which is preliminary data.</text>
</comment>